<dbReference type="InterPro" id="IPR055270">
    <property type="entry name" value="Glyco_tran_10_C"/>
</dbReference>
<comment type="subcellular location">
    <subcellularLocation>
        <location evidence="1 12">Golgi apparatus</location>
        <location evidence="1 12">Golgi stack membrane</location>
        <topology evidence="1 12">Single-pass type II membrane protein</topology>
    </subcellularLocation>
</comment>
<evidence type="ECO:0000256" key="10">
    <source>
        <dbReference type="ARBA" id="ARBA00023136"/>
    </source>
</evidence>
<keyword evidence="5 12" id="KW-0808">Transferase</keyword>
<evidence type="ECO:0000259" key="13">
    <source>
        <dbReference type="Pfam" id="PF00852"/>
    </source>
</evidence>
<name>A0A8J2RTB4_9CRUS</name>
<comment type="similarity">
    <text evidence="3 12">Belongs to the glycosyltransferase 10 family.</text>
</comment>
<dbReference type="PANTHER" id="PTHR48438">
    <property type="entry name" value="ALPHA-(1,3)-FUCOSYLTRANSFERASE C-RELATED"/>
    <property type="match status" value="1"/>
</dbReference>
<dbReference type="SUPFAM" id="SSF52540">
    <property type="entry name" value="P-loop containing nucleoside triphosphate hydrolases"/>
    <property type="match status" value="1"/>
</dbReference>
<evidence type="ECO:0000256" key="1">
    <source>
        <dbReference type="ARBA" id="ARBA00004447"/>
    </source>
</evidence>
<keyword evidence="4 12" id="KW-0328">Glycosyltransferase</keyword>
<keyword evidence="16" id="KW-1185">Reference proteome</keyword>
<dbReference type="OrthoDB" id="6138663at2759"/>
<dbReference type="SUPFAM" id="SSF53756">
    <property type="entry name" value="UDP-Glycosyltransferase/glycogen phosphorylase"/>
    <property type="match status" value="1"/>
</dbReference>
<gene>
    <name evidence="15" type="ORF">DGAL_LOCUS11215</name>
</gene>
<dbReference type="Pfam" id="PF00852">
    <property type="entry name" value="Glyco_transf_10"/>
    <property type="match status" value="1"/>
</dbReference>
<dbReference type="EMBL" id="CAKKLH010000280">
    <property type="protein sequence ID" value="CAH0107881.1"/>
    <property type="molecule type" value="Genomic_DNA"/>
</dbReference>
<evidence type="ECO:0000313" key="16">
    <source>
        <dbReference type="Proteomes" id="UP000789390"/>
    </source>
</evidence>
<dbReference type="InterPro" id="IPR027417">
    <property type="entry name" value="P-loop_NTPase"/>
</dbReference>
<dbReference type="PANTHER" id="PTHR48438:SF1">
    <property type="entry name" value="ALPHA-(1,3)-FUCOSYLTRANSFERASE C-RELATED"/>
    <property type="match status" value="1"/>
</dbReference>
<evidence type="ECO:0000256" key="3">
    <source>
        <dbReference type="ARBA" id="ARBA00008919"/>
    </source>
</evidence>
<dbReference type="Pfam" id="PF13469">
    <property type="entry name" value="Sulfotransfer_3"/>
    <property type="match status" value="1"/>
</dbReference>
<evidence type="ECO:0000256" key="6">
    <source>
        <dbReference type="ARBA" id="ARBA00022692"/>
    </source>
</evidence>
<evidence type="ECO:0000256" key="4">
    <source>
        <dbReference type="ARBA" id="ARBA00022676"/>
    </source>
</evidence>
<accession>A0A8J2RTB4</accession>
<dbReference type="FunFam" id="3.40.50.11660:FF:000004">
    <property type="entry name" value="Glycoprotein 3-alpha-L-fucosyltransferase A"/>
    <property type="match status" value="1"/>
</dbReference>
<evidence type="ECO:0000256" key="5">
    <source>
        <dbReference type="ARBA" id="ARBA00022679"/>
    </source>
</evidence>
<keyword evidence="10" id="KW-0472">Membrane</keyword>
<keyword evidence="9 12" id="KW-0333">Golgi apparatus</keyword>
<dbReference type="GO" id="GO:0008417">
    <property type="term" value="F:fucosyltransferase activity"/>
    <property type="evidence" value="ECO:0007669"/>
    <property type="project" value="InterPro"/>
</dbReference>
<evidence type="ECO:0000256" key="9">
    <source>
        <dbReference type="ARBA" id="ARBA00023034"/>
    </source>
</evidence>
<dbReference type="Proteomes" id="UP000789390">
    <property type="component" value="Unassembled WGS sequence"/>
</dbReference>
<evidence type="ECO:0000259" key="14">
    <source>
        <dbReference type="Pfam" id="PF17039"/>
    </source>
</evidence>
<dbReference type="Pfam" id="PF17039">
    <property type="entry name" value="Glyco_tran_10_N"/>
    <property type="match status" value="1"/>
</dbReference>
<dbReference type="UniPathway" id="UPA00378"/>
<dbReference type="InterPro" id="IPR031481">
    <property type="entry name" value="Glyco_tran_10_N"/>
</dbReference>
<dbReference type="EC" id="2.4.1.-" evidence="12"/>
<reference evidence="15" key="1">
    <citation type="submission" date="2021-11" db="EMBL/GenBank/DDBJ databases">
        <authorList>
            <person name="Schell T."/>
        </authorList>
    </citation>
    <scope>NUCLEOTIDE SEQUENCE</scope>
    <source>
        <strain evidence="15">M5</strain>
    </source>
</reference>
<organism evidence="15 16">
    <name type="scientific">Daphnia galeata</name>
    <dbReference type="NCBI Taxonomy" id="27404"/>
    <lineage>
        <taxon>Eukaryota</taxon>
        <taxon>Metazoa</taxon>
        <taxon>Ecdysozoa</taxon>
        <taxon>Arthropoda</taxon>
        <taxon>Crustacea</taxon>
        <taxon>Branchiopoda</taxon>
        <taxon>Diplostraca</taxon>
        <taxon>Cladocera</taxon>
        <taxon>Anomopoda</taxon>
        <taxon>Daphniidae</taxon>
        <taxon>Daphnia</taxon>
    </lineage>
</organism>
<evidence type="ECO:0000313" key="15">
    <source>
        <dbReference type="EMBL" id="CAH0107881.1"/>
    </source>
</evidence>
<dbReference type="InterPro" id="IPR001503">
    <property type="entry name" value="Glyco_trans_10"/>
</dbReference>
<proteinExistence type="inferred from homology"/>
<dbReference type="AlphaFoldDB" id="A0A8J2RTB4"/>
<evidence type="ECO:0000256" key="11">
    <source>
        <dbReference type="ARBA" id="ARBA00023180"/>
    </source>
</evidence>
<keyword evidence="7" id="KW-0735">Signal-anchor</keyword>
<evidence type="ECO:0000256" key="8">
    <source>
        <dbReference type="ARBA" id="ARBA00022989"/>
    </source>
</evidence>
<evidence type="ECO:0000256" key="2">
    <source>
        <dbReference type="ARBA" id="ARBA00004922"/>
    </source>
</evidence>
<dbReference type="Gene3D" id="3.40.50.11660">
    <property type="entry name" value="Glycosyl transferase family 10, C-terminal domain"/>
    <property type="match status" value="1"/>
</dbReference>
<feature type="domain" description="Fucosyltransferase N-terminal" evidence="14">
    <location>
        <begin position="354"/>
        <end position="469"/>
    </location>
</feature>
<comment type="pathway">
    <text evidence="2">Protein modification; protein glycosylation.</text>
</comment>
<keyword evidence="6 12" id="KW-0812">Transmembrane</keyword>
<evidence type="ECO:0000256" key="7">
    <source>
        <dbReference type="ARBA" id="ARBA00022968"/>
    </source>
</evidence>
<keyword evidence="8" id="KW-1133">Transmembrane helix</keyword>
<dbReference type="GO" id="GO:0032580">
    <property type="term" value="C:Golgi cisterna membrane"/>
    <property type="evidence" value="ECO:0007669"/>
    <property type="project" value="UniProtKB-SubCell"/>
</dbReference>
<sequence>MLNLVVLIHLAFSNNTRNEEVIRKEDSFTFGLAEGIGAIRIEQLLAEHRLLLPENQSTDFSTRISEGKIPHIKRILIVTTWRSGSTFLGDIINSAPGVFYSYEPMYYFERHNGSQPELIRSLSQCQFTTEYLRDMNGLVEGSQNFMVMNRRVWNACQHNRSLCVQPEFVGQLCSFFPIHLMKMVRLRVKELSSLLMDDPSTKEWKIIYLVRDPRGVMSSRKNLPWCDPDPACNDGARLCSEVKDDLQRIIQFQNQFPDRFYLLKFEDFTASVEVETEKLFSFLGMPVTDSVKIFFYKLNRRRVLYPLWLFFLFNVFTLKQLTISDETDKDIEQLDVIVEHVEQSTALQAASAEQVKTILMWNPWYGDFGFTLDDESSFSRMGCKVGNCVLSKNKTLVAPEKADAIVFLYTNLCELPKIHGRQGFQRYVLLTDDPPMCYPRNYFERDNHFGSFFNWTMSYRENADVTWKRGWIERLDQPVVKSHLISKIRMRENGKKKKLVAWYVARCGSKSKREGYINELKEYIEVDTYGPCGNKSCPETNGSPTAAILPCLDMLAENYKFVLAFERFICDDFVTKRFFDLLSRDTVPIVFGGADYERIAPPHSFIDALSFNPKELVDRLLKLDQDENEYFRHFWWKDVYKVHSGYAELASRPFCDLCEKLNGNFPRKIYRNIDNWWYNSTKCSVPEDHGIVIRNNGTTDDLHSIQIPWSFDD</sequence>
<dbReference type="InterPro" id="IPR038577">
    <property type="entry name" value="GT10-like_C_sf"/>
</dbReference>
<keyword evidence="11" id="KW-0325">Glycoprotein</keyword>
<evidence type="ECO:0000256" key="12">
    <source>
        <dbReference type="RuleBase" id="RU003832"/>
    </source>
</evidence>
<comment type="caution">
    <text evidence="15">The sequence shown here is derived from an EMBL/GenBank/DDBJ whole genome shotgun (WGS) entry which is preliminary data.</text>
</comment>
<feature type="domain" description="Fucosyltransferase C-terminal" evidence="13">
    <location>
        <begin position="495"/>
        <end position="676"/>
    </location>
</feature>
<dbReference type="Gene3D" id="3.40.50.300">
    <property type="entry name" value="P-loop containing nucleotide triphosphate hydrolases"/>
    <property type="match status" value="1"/>
</dbReference>
<protein>
    <recommendedName>
        <fullName evidence="12">Fucosyltransferase</fullName>
        <ecNumber evidence="12">2.4.1.-</ecNumber>
    </recommendedName>
</protein>